<name>A0A3N4LWX5_9PEZI</name>
<sequence>MVIFRGFLRKVWMRMIRNWPLYLIHVYLFCYLAYEKARGCLPLSSSRLVPRRTRRHIPLTAFLFNPNVTHSLIHLHATLCKHHQVRLPLNCS</sequence>
<reference evidence="1 2" key="1">
    <citation type="journal article" date="2018" name="Nat. Ecol. Evol.">
        <title>Pezizomycetes genomes reveal the molecular basis of ectomycorrhizal truffle lifestyle.</title>
        <authorList>
            <person name="Murat C."/>
            <person name="Payen T."/>
            <person name="Noel B."/>
            <person name="Kuo A."/>
            <person name="Morin E."/>
            <person name="Chen J."/>
            <person name="Kohler A."/>
            <person name="Krizsan K."/>
            <person name="Balestrini R."/>
            <person name="Da Silva C."/>
            <person name="Montanini B."/>
            <person name="Hainaut M."/>
            <person name="Levati E."/>
            <person name="Barry K.W."/>
            <person name="Belfiori B."/>
            <person name="Cichocki N."/>
            <person name="Clum A."/>
            <person name="Dockter R.B."/>
            <person name="Fauchery L."/>
            <person name="Guy J."/>
            <person name="Iotti M."/>
            <person name="Le Tacon F."/>
            <person name="Lindquist E.A."/>
            <person name="Lipzen A."/>
            <person name="Malagnac F."/>
            <person name="Mello A."/>
            <person name="Molinier V."/>
            <person name="Miyauchi S."/>
            <person name="Poulain J."/>
            <person name="Riccioni C."/>
            <person name="Rubini A."/>
            <person name="Sitrit Y."/>
            <person name="Splivallo R."/>
            <person name="Traeger S."/>
            <person name="Wang M."/>
            <person name="Zifcakova L."/>
            <person name="Wipf D."/>
            <person name="Zambonelli A."/>
            <person name="Paolocci F."/>
            <person name="Nowrousian M."/>
            <person name="Ottonello S."/>
            <person name="Baldrian P."/>
            <person name="Spatafora J.W."/>
            <person name="Henrissat B."/>
            <person name="Nagy L.G."/>
            <person name="Aury J.M."/>
            <person name="Wincker P."/>
            <person name="Grigoriev I.V."/>
            <person name="Bonfante P."/>
            <person name="Martin F.M."/>
        </authorList>
    </citation>
    <scope>NUCLEOTIDE SEQUENCE [LARGE SCALE GENOMIC DNA]</scope>
    <source>
        <strain evidence="1 2">ATCC MYA-4762</strain>
    </source>
</reference>
<keyword evidence="2" id="KW-1185">Reference proteome</keyword>
<dbReference type="AlphaFoldDB" id="A0A3N4LWX5"/>
<accession>A0A3N4LWX5</accession>
<dbReference type="InParanoid" id="A0A3N4LWX5"/>
<dbReference type="EMBL" id="ML121531">
    <property type="protein sequence ID" value="RPB27310.1"/>
    <property type="molecule type" value="Genomic_DNA"/>
</dbReference>
<gene>
    <name evidence="1" type="ORF">L211DRAFT_534207</name>
</gene>
<organism evidence="1 2">
    <name type="scientific">Terfezia boudieri ATCC MYA-4762</name>
    <dbReference type="NCBI Taxonomy" id="1051890"/>
    <lineage>
        <taxon>Eukaryota</taxon>
        <taxon>Fungi</taxon>
        <taxon>Dikarya</taxon>
        <taxon>Ascomycota</taxon>
        <taxon>Pezizomycotina</taxon>
        <taxon>Pezizomycetes</taxon>
        <taxon>Pezizales</taxon>
        <taxon>Pezizaceae</taxon>
        <taxon>Terfezia</taxon>
    </lineage>
</organism>
<evidence type="ECO:0000313" key="2">
    <source>
        <dbReference type="Proteomes" id="UP000267821"/>
    </source>
</evidence>
<evidence type="ECO:0000313" key="1">
    <source>
        <dbReference type="EMBL" id="RPB27310.1"/>
    </source>
</evidence>
<proteinExistence type="predicted"/>
<protein>
    <submittedName>
        <fullName evidence="1">Uncharacterized protein</fullName>
    </submittedName>
</protein>
<dbReference type="OrthoDB" id="10464851at2759"/>
<dbReference type="Proteomes" id="UP000267821">
    <property type="component" value="Unassembled WGS sequence"/>
</dbReference>